<proteinExistence type="predicted"/>
<dbReference type="EMBL" id="KK120853">
    <property type="protein sequence ID" value="KFM79218.1"/>
    <property type="molecule type" value="Genomic_DNA"/>
</dbReference>
<dbReference type="Proteomes" id="UP000054359">
    <property type="component" value="Unassembled WGS sequence"/>
</dbReference>
<dbReference type="OMA" id="RIIDECV"/>
<protein>
    <submittedName>
        <fullName evidence="1">Uncharacterized protein</fullName>
    </submittedName>
</protein>
<organism evidence="1 2">
    <name type="scientific">Stegodyphus mimosarum</name>
    <name type="common">African social velvet spider</name>
    <dbReference type="NCBI Taxonomy" id="407821"/>
    <lineage>
        <taxon>Eukaryota</taxon>
        <taxon>Metazoa</taxon>
        <taxon>Ecdysozoa</taxon>
        <taxon>Arthropoda</taxon>
        <taxon>Chelicerata</taxon>
        <taxon>Arachnida</taxon>
        <taxon>Araneae</taxon>
        <taxon>Araneomorphae</taxon>
        <taxon>Entelegynae</taxon>
        <taxon>Eresoidea</taxon>
        <taxon>Eresidae</taxon>
        <taxon>Stegodyphus</taxon>
    </lineage>
</organism>
<evidence type="ECO:0000313" key="2">
    <source>
        <dbReference type="Proteomes" id="UP000054359"/>
    </source>
</evidence>
<accession>A0A087UPC9</accession>
<dbReference type="OrthoDB" id="6422443at2759"/>
<sequence>MNYLDCVKRMANECISENNRRLYYNLTHEMMEMNEALCSPGSSFNTRFLKHVECYKNQSQRFGKCSDIYISNMVNVRLKSEEEQMKMTCCTIQEYDRCMRNAIEGRCDADAQKLVRETVVTVLKQSFNFCKQYGNIPTSDCLHSLSATKGHATGNRDEENGYGNSQNTIHQTKLVFLLLVLVIAWS</sequence>
<evidence type="ECO:0000313" key="1">
    <source>
        <dbReference type="EMBL" id="KFM79218.1"/>
    </source>
</evidence>
<keyword evidence="2" id="KW-1185">Reference proteome</keyword>
<dbReference type="PANTHER" id="PTHR33964">
    <property type="entry name" value="RE45066P-RELATED"/>
    <property type="match status" value="1"/>
</dbReference>
<feature type="non-terminal residue" evidence="1">
    <location>
        <position position="186"/>
    </location>
</feature>
<dbReference type="AlphaFoldDB" id="A0A087UPC9"/>
<reference evidence="1 2" key="1">
    <citation type="submission" date="2013-11" db="EMBL/GenBank/DDBJ databases">
        <title>Genome sequencing of Stegodyphus mimosarum.</title>
        <authorList>
            <person name="Bechsgaard J."/>
        </authorList>
    </citation>
    <scope>NUCLEOTIDE SEQUENCE [LARGE SCALE GENOMIC DNA]</scope>
</reference>
<name>A0A087UPC9_STEMI</name>
<gene>
    <name evidence="1" type="ORF">X975_04502</name>
</gene>
<dbReference type="PANTHER" id="PTHR33964:SF1">
    <property type="entry name" value="RE45066P"/>
    <property type="match status" value="1"/>
</dbReference>